<sequence length="200" mass="21850">MNAPDEGFDLRWRRRTSLEMAVSGAIGLIASFVLSIEAWQLAKDASANFACDVSSVLSCSTVALTPQAHVLGFPNAFLGILFEAVVLAISVALFAGVRFPRWYMLGANLMYLIAICFAYWLFLQSYFVIHVLCPWCLLITVTTTLVFAGLTRINVREGVIASSPGVRRFVARGYDWTITGLLLFIILAMLVAGYGVALLG</sequence>
<keyword evidence="6" id="KW-0560">Oxidoreductase</keyword>
<comment type="subcellular location">
    <subcellularLocation>
        <location evidence="1">Membrane</location>
        <topology evidence="1">Multi-pass membrane protein</topology>
    </subcellularLocation>
</comment>
<reference evidence="12" key="1">
    <citation type="submission" date="2020-08" db="EMBL/GenBank/DDBJ databases">
        <title>Sequencing the genomes of 1000 actinobacteria strains.</title>
        <authorList>
            <person name="Klenk H.-P."/>
        </authorList>
    </citation>
    <scope>NUCLEOTIDE SEQUENCE</scope>
    <source>
        <strain evidence="12">DSM 10695</strain>
    </source>
</reference>
<keyword evidence="5 10" id="KW-1133">Transmembrane helix</keyword>
<feature type="transmembrane region" description="Helical" evidence="10">
    <location>
        <begin position="102"/>
        <end position="122"/>
    </location>
</feature>
<comment type="caution">
    <text evidence="12">The sequence shown here is derived from an EMBL/GenBank/DDBJ whole genome shotgun (WGS) entry which is preliminary data.</text>
</comment>
<evidence type="ECO:0000313" key="13">
    <source>
        <dbReference type="Proteomes" id="UP000617426"/>
    </source>
</evidence>
<dbReference type="Proteomes" id="UP000617426">
    <property type="component" value="Unassembled WGS sequence"/>
</dbReference>
<dbReference type="InterPro" id="IPR012932">
    <property type="entry name" value="VKOR"/>
</dbReference>
<evidence type="ECO:0000256" key="10">
    <source>
        <dbReference type="SAM" id="Phobius"/>
    </source>
</evidence>
<feature type="transmembrane region" description="Helical" evidence="10">
    <location>
        <begin position="128"/>
        <end position="155"/>
    </location>
</feature>
<evidence type="ECO:0000256" key="7">
    <source>
        <dbReference type="ARBA" id="ARBA00023136"/>
    </source>
</evidence>
<gene>
    <name evidence="12" type="ORF">HD592_001214</name>
</gene>
<evidence type="ECO:0000256" key="8">
    <source>
        <dbReference type="ARBA" id="ARBA00023157"/>
    </source>
</evidence>
<dbReference type="InterPro" id="IPR041714">
    <property type="entry name" value="VKOR_Actinobacteria"/>
</dbReference>
<proteinExistence type="inferred from homology"/>
<dbReference type="SMART" id="SM00756">
    <property type="entry name" value="VKc"/>
    <property type="match status" value="1"/>
</dbReference>
<protein>
    <submittedName>
        <fullName evidence="12">Membrane protein</fullName>
    </submittedName>
</protein>
<dbReference type="Pfam" id="PF07884">
    <property type="entry name" value="VKOR"/>
    <property type="match status" value="1"/>
</dbReference>
<evidence type="ECO:0000256" key="1">
    <source>
        <dbReference type="ARBA" id="ARBA00004141"/>
    </source>
</evidence>
<feature type="domain" description="Vitamin K epoxide reductase" evidence="11">
    <location>
        <begin position="13"/>
        <end position="154"/>
    </location>
</feature>
<dbReference type="CDD" id="cd12922">
    <property type="entry name" value="VKOR_5"/>
    <property type="match status" value="1"/>
</dbReference>
<evidence type="ECO:0000256" key="2">
    <source>
        <dbReference type="ARBA" id="ARBA00006214"/>
    </source>
</evidence>
<evidence type="ECO:0000256" key="5">
    <source>
        <dbReference type="ARBA" id="ARBA00022989"/>
    </source>
</evidence>
<keyword evidence="8" id="KW-1015">Disulfide bond</keyword>
<comment type="similarity">
    <text evidence="2">Belongs to the VKOR family.</text>
</comment>
<keyword evidence="3 10" id="KW-0812">Transmembrane</keyword>
<dbReference type="InterPro" id="IPR038354">
    <property type="entry name" value="VKOR_sf"/>
</dbReference>
<feature type="transmembrane region" description="Helical" evidence="10">
    <location>
        <begin position="20"/>
        <end position="39"/>
    </location>
</feature>
<evidence type="ECO:0000313" key="12">
    <source>
        <dbReference type="EMBL" id="MBB6334649.1"/>
    </source>
</evidence>
<evidence type="ECO:0000256" key="6">
    <source>
        <dbReference type="ARBA" id="ARBA00023002"/>
    </source>
</evidence>
<keyword evidence="13" id="KW-1185">Reference proteome</keyword>
<evidence type="ECO:0000256" key="9">
    <source>
        <dbReference type="ARBA" id="ARBA00023284"/>
    </source>
</evidence>
<dbReference type="AlphaFoldDB" id="A0A923E6X5"/>
<organism evidence="12 13">
    <name type="scientific">Schaalia hyovaginalis</name>
    <dbReference type="NCBI Taxonomy" id="29316"/>
    <lineage>
        <taxon>Bacteria</taxon>
        <taxon>Bacillati</taxon>
        <taxon>Actinomycetota</taxon>
        <taxon>Actinomycetes</taxon>
        <taxon>Actinomycetales</taxon>
        <taxon>Actinomycetaceae</taxon>
        <taxon>Schaalia</taxon>
    </lineage>
</organism>
<accession>A0A923E6X5</accession>
<evidence type="ECO:0000259" key="11">
    <source>
        <dbReference type="SMART" id="SM00756"/>
    </source>
</evidence>
<feature type="transmembrane region" description="Helical" evidence="10">
    <location>
        <begin position="176"/>
        <end position="197"/>
    </location>
</feature>
<dbReference type="GO" id="GO:0016491">
    <property type="term" value="F:oxidoreductase activity"/>
    <property type="evidence" value="ECO:0007669"/>
    <property type="project" value="UniProtKB-KW"/>
</dbReference>
<feature type="transmembrane region" description="Helical" evidence="10">
    <location>
        <begin position="76"/>
        <end position="95"/>
    </location>
</feature>
<name>A0A923E6X5_9ACTO</name>
<evidence type="ECO:0000256" key="4">
    <source>
        <dbReference type="ARBA" id="ARBA00022719"/>
    </source>
</evidence>
<keyword evidence="7 10" id="KW-0472">Membrane</keyword>
<dbReference type="EMBL" id="JACHMK010000001">
    <property type="protein sequence ID" value="MBB6334649.1"/>
    <property type="molecule type" value="Genomic_DNA"/>
</dbReference>
<evidence type="ECO:0000256" key="3">
    <source>
        <dbReference type="ARBA" id="ARBA00022692"/>
    </source>
</evidence>
<dbReference type="GO" id="GO:0048038">
    <property type="term" value="F:quinone binding"/>
    <property type="evidence" value="ECO:0007669"/>
    <property type="project" value="UniProtKB-KW"/>
</dbReference>
<dbReference type="GO" id="GO:0016020">
    <property type="term" value="C:membrane"/>
    <property type="evidence" value="ECO:0007669"/>
    <property type="project" value="UniProtKB-SubCell"/>
</dbReference>
<keyword evidence="9" id="KW-0676">Redox-active center</keyword>
<dbReference type="RefSeq" id="WP_229770359.1">
    <property type="nucleotide sequence ID" value="NZ_JACHMK010000001.1"/>
</dbReference>
<dbReference type="GeneID" id="85978936"/>
<dbReference type="Gene3D" id="1.20.1440.130">
    <property type="entry name" value="VKOR domain"/>
    <property type="match status" value="1"/>
</dbReference>
<keyword evidence="4" id="KW-0874">Quinone</keyword>